<comment type="caution">
    <text evidence="1">The sequence shown here is derived from an EMBL/GenBank/DDBJ whole genome shotgun (WGS) entry which is preliminary data.</text>
</comment>
<accession>A0ABT8A401</accession>
<evidence type="ECO:0000313" key="1">
    <source>
        <dbReference type="EMBL" id="MDN3564091.1"/>
    </source>
</evidence>
<sequence>MILAPSDRHRAVGLAGRLRSPPLQAAHAAWLAARTAWHLPTPEQIEAALPEPDDFSLAAVIRGPGETGFQLVRVGAALVRRAGRPLLGEFVGAVAPAAGEDPIGGAAWAYGRCLATGTPSHEFGHFDVGEGAPLLFERLLLPLGRGALTTHILAGSVFAGVA</sequence>
<reference evidence="2" key="1">
    <citation type="journal article" date="2019" name="Int. J. Syst. Evol. Microbiol.">
        <title>The Global Catalogue of Microorganisms (GCM) 10K type strain sequencing project: providing services to taxonomists for standard genome sequencing and annotation.</title>
        <authorList>
            <consortium name="The Broad Institute Genomics Platform"/>
            <consortium name="The Broad Institute Genome Sequencing Center for Infectious Disease"/>
            <person name="Wu L."/>
            <person name="Ma J."/>
        </authorList>
    </citation>
    <scope>NUCLEOTIDE SEQUENCE [LARGE SCALE GENOMIC DNA]</scope>
    <source>
        <strain evidence="2">CECT 7131</strain>
    </source>
</reference>
<keyword evidence="2" id="KW-1185">Reference proteome</keyword>
<dbReference type="Proteomes" id="UP001529369">
    <property type="component" value="Unassembled WGS sequence"/>
</dbReference>
<dbReference type="EMBL" id="JAUFPN010000059">
    <property type="protein sequence ID" value="MDN3564091.1"/>
    <property type="molecule type" value="Genomic_DNA"/>
</dbReference>
<gene>
    <name evidence="1" type="ORF">QWZ14_06825</name>
</gene>
<name>A0ABT8A401_9PROT</name>
<organism evidence="1 2">
    <name type="scientific">Paeniroseomonas aquatica</name>
    <dbReference type="NCBI Taxonomy" id="373043"/>
    <lineage>
        <taxon>Bacteria</taxon>
        <taxon>Pseudomonadati</taxon>
        <taxon>Pseudomonadota</taxon>
        <taxon>Alphaproteobacteria</taxon>
        <taxon>Acetobacterales</taxon>
        <taxon>Acetobacteraceae</taxon>
        <taxon>Paeniroseomonas</taxon>
    </lineage>
</organism>
<dbReference type="RefSeq" id="WP_290315880.1">
    <property type="nucleotide sequence ID" value="NZ_JAUFPN010000059.1"/>
</dbReference>
<protein>
    <recommendedName>
        <fullName evidence="3">Chorismate lyase</fullName>
    </recommendedName>
</protein>
<proteinExistence type="predicted"/>
<evidence type="ECO:0000313" key="2">
    <source>
        <dbReference type="Proteomes" id="UP001529369"/>
    </source>
</evidence>
<evidence type="ECO:0008006" key="3">
    <source>
        <dbReference type="Google" id="ProtNLM"/>
    </source>
</evidence>